<evidence type="ECO:0000313" key="2">
    <source>
        <dbReference type="Proteomes" id="UP000228635"/>
    </source>
</evidence>
<accession>A0A2M6WIM2</accession>
<protein>
    <submittedName>
        <fullName evidence="1">Uncharacterized protein</fullName>
    </submittedName>
</protein>
<dbReference type="EMBL" id="PFBA01000013">
    <property type="protein sequence ID" value="PIT92647.1"/>
    <property type="molecule type" value="Genomic_DNA"/>
</dbReference>
<dbReference type="Proteomes" id="UP000228635">
    <property type="component" value="Unassembled WGS sequence"/>
</dbReference>
<dbReference type="AlphaFoldDB" id="A0A2M6WIM2"/>
<name>A0A2M6WIM2_9BACT</name>
<comment type="caution">
    <text evidence="1">The sequence shown here is derived from an EMBL/GenBank/DDBJ whole genome shotgun (WGS) entry which is preliminary data.</text>
</comment>
<organism evidence="1 2">
    <name type="scientific">Candidatus Harrisonbacteria bacterium CG10_big_fil_rev_8_21_14_0_10_42_17</name>
    <dbReference type="NCBI Taxonomy" id="1974584"/>
    <lineage>
        <taxon>Bacteria</taxon>
        <taxon>Candidatus Harrisoniibacteriota</taxon>
    </lineage>
</organism>
<reference evidence="2" key="1">
    <citation type="submission" date="2017-09" db="EMBL/GenBank/DDBJ databases">
        <title>Depth-based differentiation of microbial function through sediment-hosted aquifers and enrichment of novel symbionts in the deep terrestrial subsurface.</title>
        <authorList>
            <person name="Probst A.J."/>
            <person name="Ladd B."/>
            <person name="Jarett J.K."/>
            <person name="Geller-Mcgrath D.E."/>
            <person name="Sieber C.M.K."/>
            <person name="Emerson J.B."/>
            <person name="Anantharaman K."/>
            <person name="Thomas B.C."/>
            <person name="Malmstrom R."/>
            <person name="Stieglmeier M."/>
            <person name="Klingl A."/>
            <person name="Woyke T."/>
            <person name="Ryan C.M."/>
            <person name="Banfield J.F."/>
        </authorList>
    </citation>
    <scope>NUCLEOTIDE SEQUENCE [LARGE SCALE GENOMIC DNA]</scope>
</reference>
<proteinExistence type="predicted"/>
<gene>
    <name evidence="1" type="ORF">COU08_01470</name>
</gene>
<sequence>MAMPKEIVSFLWCYPKRKREIYLELMDIFPCPERDEVRVVNRDDALRELRLRLERIPTLTNPEQEAVRAEILRIEGLDP</sequence>
<evidence type="ECO:0000313" key="1">
    <source>
        <dbReference type="EMBL" id="PIT92647.1"/>
    </source>
</evidence>